<proteinExistence type="predicted"/>
<feature type="region of interest" description="Disordered" evidence="1">
    <location>
        <begin position="25"/>
        <end position="59"/>
    </location>
</feature>
<dbReference type="AlphaFoldDB" id="A0A9P6NIS4"/>
<keyword evidence="3" id="KW-1185">Reference proteome</keyword>
<evidence type="ECO:0000313" key="2">
    <source>
        <dbReference type="EMBL" id="KAG0144783.1"/>
    </source>
</evidence>
<reference evidence="2" key="1">
    <citation type="submission" date="2013-11" db="EMBL/GenBank/DDBJ databases">
        <title>Genome sequence of the fusiform rust pathogen reveals effectors for host alternation and coevolution with pine.</title>
        <authorList>
            <consortium name="DOE Joint Genome Institute"/>
            <person name="Smith K."/>
            <person name="Pendleton A."/>
            <person name="Kubisiak T."/>
            <person name="Anderson C."/>
            <person name="Salamov A."/>
            <person name="Aerts A."/>
            <person name="Riley R."/>
            <person name="Clum A."/>
            <person name="Lindquist E."/>
            <person name="Ence D."/>
            <person name="Campbell M."/>
            <person name="Kronenberg Z."/>
            <person name="Feau N."/>
            <person name="Dhillon B."/>
            <person name="Hamelin R."/>
            <person name="Burleigh J."/>
            <person name="Smith J."/>
            <person name="Yandell M."/>
            <person name="Nelson C."/>
            <person name="Grigoriev I."/>
            <person name="Davis J."/>
        </authorList>
    </citation>
    <scope>NUCLEOTIDE SEQUENCE</scope>
    <source>
        <strain evidence="2">G11</strain>
    </source>
</reference>
<gene>
    <name evidence="2" type="ORF">CROQUDRAFT_94708</name>
</gene>
<organism evidence="2 3">
    <name type="scientific">Cronartium quercuum f. sp. fusiforme G11</name>
    <dbReference type="NCBI Taxonomy" id="708437"/>
    <lineage>
        <taxon>Eukaryota</taxon>
        <taxon>Fungi</taxon>
        <taxon>Dikarya</taxon>
        <taxon>Basidiomycota</taxon>
        <taxon>Pucciniomycotina</taxon>
        <taxon>Pucciniomycetes</taxon>
        <taxon>Pucciniales</taxon>
        <taxon>Coleosporiaceae</taxon>
        <taxon>Cronartium</taxon>
    </lineage>
</organism>
<accession>A0A9P6NIS4</accession>
<evidence type="ECO:0000313" key="3">
    <source>
        <dbReference type="Proteomes" id="UP000886653"/>
    </source>
</evidence>
<protein>
    <submittedName>
        <fullName evidence="2">Uncharacterized protein</fullName>
    </submittedName>
</protein>
<sequence>MPITLLEASSVLTLSHPPSLHPFETLPPPTILDSNTPSPLLPLTRHPPNNPFYSPINVL</sequence>
<name>A0A9P6NIS4_9BASI</name>
<dbReference type="Proteomes" id="UP000886653">
    <property type="component" value="Unassembled WGS sequence"/>
</dbReference>
<dbReference type="EMBL" id="MU167289">
    <property type="protein sequence ID" value="KAG0144783.1"/>
    <property type="molecule type" value="Genomic_DNA"/>
</dbReference>
<evidence type="ECO:0000256" key="1">
    <source>
        <dbReference type="SAM" id="MobiDB-lite"/>
    </source>
</evidence>
<comment type="caution">
    <text evidence="2">The sequence shown here is derived from an EMBL/GenBank/DDBJ whole genome shotgun (WGS) entry which is preliminary data.</text>
</comment>